<dbReference type="AlphaFoldDB" id="A0A7K0ETT5"/>
<dbReference type="GO" id="GO:0008168">
    <property type="term" value="F:methyltransferase activity"/>
    <property type="evidence" value="ECO:0007669"/>
    <property type="project" value="UniProtKB-KW"/>
</dbReference>
<name>A0A7K0ETT5_9BACT</name>
<dbReference type="PANTHER" id="PTHR34203">
    <property type="entry name" value="METHYLTRANSFERASE, FKBM FAMILY PROTEIN"/>
    <property type="match status" value="1"/>
</dbReference>
<dbReference type="InterPro" id="IPR029063">
    <property type="entry name" value="SAM-dependent_MTases_sf"/>
</dbReference>
<evidence type="ECO:0000313" key="2">
    <source>
        <dbReference type="EMBL" id="MRS65217.1"/>
    </source>
</evidence>
<protein>
    <submittedName>
        <fullName evidence="2">FkbM family methyltransferase</fullName>
    </submittedName>
</protein>
<dbReference type="RefSeq" id="WP_154178490.1">
    <property type="nucleotide sequence ID" value="NZ_WJXZ01000014.1"/>
</dbReference>
<dbReference type="Proteomes" id="UP000441754">
    <property type="component" value="Unassembled WGS sequence"/>
</dbReference>
<feature type="domain" description="Methyltransferase FkbM" evidence="1">
    <location>
        <begin position="79"/>
        <end position="215"/>
    </location>
</feature>
<proteinExistence type="predicted"/>
<dbReference type="PANTHER" id="PTHR34203:SF15">
    <property type="entry name" value="SLL1173 PROTEIN"/>
    <property type="match status" value="1"/>
</dbReference>
<evidence type="ECO:0000259" key="1">
    <source>
        <dbReference type="Pfam" id="PF05050"/>
    </source>
</evidence>
<dbReference type="InterPro" id="IPR006342">
    <property type="entry name" value="FkbM_mtfrase"/>
</dbReference>
<dbReference type="GO" id="GO:0032259">
    <property type="term" value="P:methylation"/>
    <property type="evidence" value="ECO:0007669"/>
    <property type="project" value="UniProtKB-KW"/>
</dbReference>
<dbReference type="InterPro" id="IPR052514">
    <property type="entry name" value="SAM-dependent_MTase"/>
</dbReference>
<dbReference type="OrthoDB" id="9812600at2"/>
<dbReference type="SUPFAM" id="SSF53335">
    <property type="entry name" value="S-adenosyl-L-methionine-dependent methyltransferases"/>
    <property type="match status" value="1"/>
</dbReference>
<gene>
    <name evidence="2" type="ORF">GJJ30_28220</name>
</gene>
<dbReference type="EMBL" id="WJXZ01000014">
    <property type="protein sequence ID" value="MRS65217.1"/>
    <property type="molecule type" value="Genomic_DNA"/>
</dbReference>
<comment type="caution">
    <text evidence="2">The sequence shown here is derived from an EMBL/GenBank/DDBJ whole genome shotgun (WGS) entry which is preliminary data.</text>
</comment>
<organism evidence="2 3">
    <name type="scientific">Larkinella terrae</name>
    <dbReference type="NCBI Taxonomy" id="2025311"/>
    <lineage>
        <taxon>Bacteria</taxon>
        <taxon>Pseudomonadati</taxon>
        <taxon>Bacteroidota</taxon>
        <taxon>Cytophagia</taxon>
        <taxon>Cytophagales</taxon>
        <taxon>Spirosomataceae</taxon>
        <taxon>Larkinella</taxon>
    </lineage>
</organism>
<dbReference type="NCBIfam" id="TIGR01444">
    <property type="entry name" value="fkbM_fam"/>
    <property type="match status" value="1"/>
</dbReference>
<sequence>MKSKLPLYLKRFGVFKGLKLYFLLKSKQKRTVQIQIPQARHPIFLRLGTSDRKVFNNIFVYGEYDSVELGFSPRSFLDGGGNIGLAAVYFANRYPQMQILSVEPEDENFNILQQNVAAYETIKAVKAGLWSRPTQLEIRDTGGGEWGFVVEETNEHTPGSVRAESICGLASQNDGQSFDVIKLDIEGSEAEVFRSNTETWLPKVRALIVELHEWMKPGSSASFLAATSAHTYRKTVAGEYEVYVREDVTA</sequence>
<evidence type="ECO:0000313" key="3">
    <source>
        <dbReference type="Proteomes" id="UP000441754"/>
    </source>
</evidence>
<keyword evidence="3" id="KW-1185">Reference proteome</keyword>
<keyword evidence="2" id="KW-0808">Transferase</keyword>
<keyword evidence="2" id="KW-0489">Methyltransferase</keyword>
<dbReference type="Gene3D" id="3.40.50.150">
    <property type="entry name" value="Vaccinia Virus protein VP39"/>
    <property type="match status" value="1"/>
</dbReference>
<reference evidence="2 3" key="1">
    <citation type="journal article" date="2018" name="Antonie Van Leeuwenhoek">
        <title>Larkinella terrae sp. nov., isolated from soil on Jeju Island, South Korea.</title>
        <authorList>
            <person name="Ten L.N."/>
            <person name="Jeon J."/>
            <person name="Park S.J."/>
            <person name="Park S."/>
            <person name="Lee S.Y."/>
            <person name="Kim M.K."/>
            <person name="Jung H.Y."/>
        </authorList>
    </citation>
    <scope>NUCLEOTIDE SEQUENCE [LARGE SCALE GENOMIC DNA]</scope>
    <source>
        <strain evidence="2 3">KCTC 52001</strain>
    </source>
</reference>
<accession>A0A7K0ETT5</accession>
<dbReference type="Pfam" id="PF05050">
    <property type="entry name" value="Methyltransf_21"/>
    <property type="match status" value="1"/>
</dbReference>